<dbReference type="RefSeq" id="XP_055867166.1">
    <property type="nucleotide sequence ID" value="XM_056011191.1"/>
</dbReference>
<dbReference type="RefSeq" id="XP_055867167.1">
    <property type="nucleotide sequence ID" value="XM_056011192.1"/>
</dbReference>
<dbReference type="RefSeq" id="XP_055867165.1">
    <property type="nucleotide sequence ID" value="XM_056011190.1"/>
</dbReference>
<name>A0A9W2YWM8_BIOGL</name>
<gene>
    <name evidence="2 3 4 5" type="primary">LOC106059668</name>
</gene>
<dbReference type="GeneID" id="106059668"/>
<dbReference type="Proteomes" id="UP001165740">
    <property type="component" value="Chromosome 14"/>
</dbReference>
<proteinExistence type="predicted"/>
<reference evidence="2 3" key="1">
    <citation type="submission" date="2025-04" db="UniProtKB">
        <authorList>
            <consortium name="RefSeq"/>
        </authorList>
    </citation>
    <scope>IDENTIFICATION</scope>
</reference>
<keyword evidence="1" id="KW-1185">Reference proteome</keyword>
<sequence length="396" mass="45006">MQKLYYFSIFVLLTFVSFYDVCSIVTVRLLHYTSNEDHYQCTENLLVNSSLQILGEIEFSEKKLNVINSRISMLIGESLESLRFFHYRMLQHCIGLNNLITFSCSVSSNKAEVLLIVKTSKILTTKFLQLKLHLNVNKAQKPYYSQITQLPKIFDFSDIKLSCNNNILGGDVNTMHLPSNEMRISICCQEAPKPCYVVLSSAEVFISSRYCVTYLRNSKEKEFSIGYSVCGNVRLNQFKLIFTNGDSKSSSPTNCHPGKQFNDADILLNNKKLVVDINTFYLPSNEIKLNVCCIAAPRPCNLVLSSKDILITSNSCATYLRNAKEDVFFITYSVCGNVRLNIFKLVFISQSKANNSESKEFSQSSTTIKYEEISSYVSTQVEYIQTDNYANGKNSY</sequence>
<accession>A0A9W2YWM8</accession>
<dbReference type="AlphaFoldDB" id="A0A9W2YWM8"/>
<dbReference type="OrthoDB" id="10342341at2759"/>
<evidence type="ECO:0000313" key="5">
    <source>
        <dbReference type="RefSeq" id="XP_055867168.1"/>
    </source>
</evidence>
<evidence type="ECO:0000313" key="2">
    <source>
        <dbReference type="RefSeq" id="XP_055867165.1"/>
    </source>
</evidence>
<protein>
    <submittedName>
        <fullName evidence="2 3">Uncharacterized protein LOC106059668 isoform X1</fullName>
    </submittedName>
</protein>
<organism evidence="1 3">
    <name type="scientific">Biomphalaria glabrata</name>
    <name type="common">Bloodfluke planorb</name>
    <name type="synonym">Freshwater snail</name>
    <dbReference type="NCBI Taxonomy" id="6526"/>
    <lineage>
        <taxon>Eukaryota</taxon>
        <taxon>Metazoa</taxon>
        <taxon>Spiralia</taxon>
        <taxon>Lophotrochozoa</taxon>
        <taxon>Mollusca</taxon>
        <taxon>Gastropoda</taxon>
        <taxon>Heterobranchia</taxon>
        <taxon>Euthyneura</taxon>
        <taxon>Panpulmonata</taxon>
        <taxon>Hygrophila</taxon>
        <taxon>Lymnaeoidea</taxon>
        <taxon>Planorbidae</taxon>
        <taxon>Biomphalaria</taxon>
    </lineage>
</organism>
<evidence type="ECO:0000313" key="4">
    <source>
        <dbReference type="RefSeq" id="XP_055867167.1"/>
    </source>
</evidence>
<evidence type="ECO:0000313" key="1">
    <source>
        <dbReference type="Proteomes" id="UP001165740"/>
    </source>
</evidence>
<evidence type="ECO:0000313" key="3">
    <source>
        <dbReference type="RefSeq" id="XP_055867166.1"/>
    </source>
</evidence>
<dbReference type="RefSeq" id="XP_055867168.1">
    <property type="nucleotide sequence ID" value="XM_056011193.1"/>
</dbReference>